<organism evidence="1 2">
    <name type="scientific">Coemansia helicoidea</name>
    <dbReference type="NCBI Taxonomy" id="1286919"/>
    <lineage>
        <taxon>Eukaryota</taxon>
        <taxon>Fungi</taxon>
        <taxon>Fungi incertae sedis</taxon>
        <taxon>Zoopagomycota</taxon>
        <taxon>Kickxellomycotina</taxon>
        <taxon>Kickxellomycetes</taxon>
        <taxon>Kickxellales</taxon>
        <taxon>Kickxellaceae</taxon>
        <taxon>Coemansia</taxon>
    </lineage>
</organism>
<accession>A0ACC1L6A9</accession>
<comment type="caution">
    <text evidence="1">The sequence shown here is derived from an EMBL/GenBank/DDBJ whole genome shotgun (WGS) entry which is preliminary data.</text>
</comment>
<evidence type="ECO:0000313" key="2">
    <source>
        <dbReference type="Proteomes" id="UP001140087"/>
    </source>
</evidence>
<keyword evidence="2" id="KW-1185">Reference proteome</keyword>
<proteinExistence type="predicted"/>
<gene>
    <name evidence="1" type="primary">STT4_2</name>
    <name evidence="1" type="ORF">H4R21_002572</name>
</gene>
<keyword evidence="1" id="KW-0418">Kinase</keyword>
<reference evidence="1" key="1">
    <citation type="submission" date="2022-07" db="EMBL/GenBank/DDBJ databases">
        <title>Phylogenomic reconstructions and comparative analyses of Kickxellomycotina fungi.</title>
        <authorList>
            <person name="Reynolds N.K."/>
            <person name="Stajich J.E."/>
            <person name="Barry K."/>
            <person name="Grigoriev I.V."/>
            <person name="Crous P."/>
            <person name="Smith M.E."/>
        </authorList>
    </citation>
    <scope>NUCLEOTIDE SEQUENCE</scope>
    <source>
        <strain evidence="1">BCRC 34780</strain>
    </source>
</reference>
<protein>
    <submittedName>
        <fullName evidence="1">Phosphatidylinositol-4- kinase</fullName>
        <ecNumber evidence="1">2.7.1.67</ecNumber>
    </submittedName>
</protein>
<sequence length="701" mass="74107">MAHSELHSLILEELSELLAATQSLAAGSVLESDPVAQKILAQCPPLPGDGSCTVTRRHENGMLALAKLLSHAPAAEAVCQAALDRVLAYLDALPAYSYRFSPLGVDGLPAEHWFLERLIARLLQCAAHAPALADTIVDGIWTHLDRLVGILLEGDLARIVVFALPALLGSIDALEKTPFRFRAADVLRADQLSARLLDSRVADHIHAAVAAARSAGAPTRRTVSLYLQCGVGLSANHVLAQFLRVLRAVLESRLALRLVHSGDLDADCVARKDPRQLWDLISQLDADRAARGGSTRPDSEKELQPAYARILASSLQTYADTRVLVLKSSLIEPGSATARSMLATGVFVMCRTLYAAALASLLTGDLDQSLLAGIFEHIGSEHALRLSVLTSACLRVLSAIAVFFPASRAAVIGAVSRFVTAPPAALVAELPLAGQVAASEEALMLPAAAALASCMRPLATERARAVSTIHALFNDLAVPRTPGSAGPACAAAPPSAQVLRASRSTIVVLSQLALLLRDQEITRLVVGMICAPRFISAPPLVVPAVQRAAKVAAIAGREVLVEIVSAALKHISFGSDADVAANANTSATLTELAWQVAGQAGVIEGFLCAALRSFVDASIDLPAQPRPKRGATTPLSVYLPILRALVQADGYAMDREATAEQTLLWRSFWFHLAVRGFLTEKAYVAEYGATYSTLAAKSPIL</sequence>
<name>A0ACC1L6A9_9FUNG</name>
<dbReference type="EC" id="2.7.1.67" evidence="1"/>
<dbReference type="Proteomes" id="UP001140087">
    <property type="component" value="Unassembled WGS sequence"/>
</dbReference>
<dbReference type="EMBL" id="JANBUN010000674">
    <property type="protein sequence ID" value="KAJ2802054.1"/>
    <property type="molecule type" value="Genomic_DNA"/>
</dbReference>
<keyword evidence="1" id="KW-0808">Transferase</keyword>
<feature type="non-terminal residue" evidence="1">
    <location>
        <position position="701"/>
    </location>
</feature>
<evidence type="ECO:0000313" key="1">
    <source>
        <dbReference type="EMBL" id="KAJ2802054.1"/>
    </source>
</evidence>